<feature type="transmembrane region" description="Helical" evidence="1">
    <location>
        <begin position="51"/>
        <end position="71"/>
    </location>
</feature>
<proteinExistence type="predicted"/>
<name>A0A255YTI4_9FLAO</name>
<evidence type="ECO:0000313" key="3">
    <source>
        <dbReference type="Proteomes" id="UP000216605"/>
    </source>
</evidence>
<gene>
    <name evidence="2" type="ORF">CHU92_14930</name>
</gene>
<dbReference type="OrthoDB" id="1494959at2"/>
<protein>
    <submittedName>
        <fullName evidence="2">Uncharacterized protein</fullName>
    </submittedName>
</protein>
<reference evidence="2 3" key="1">
    <citation type="submission" date="2017-07" db="EMBL/GenBank/DDBJ databases">
        <title>Flavobacterium cyanobacteriorum sp. nov., isolated from cyanobacterial aggregates in a eutrophic lake.</title>
        <authorList>
            <person name="Cai H."/>
        </authorList>
    </citation>
    <scope>NUCLEOTIDE SEQUENCE [LARGE SCALE GENOMIC DNA]</scope>
    <source>
        <strain evidence="2 3">TH021</strain>
    </source>
</reference>
<comment type="caution">
    <text evidence="2">The sequence shown here is derived from an EMBL/GenBank/DDBJ whole genome shotgun (WGS) entry which is preliminary data.</text>
</comment>
<dbReference type="EMBL" id="NOXV01000305">
    <property type="protein sequence ID" value="OYQ31935.1"/>
    <property type="molecule type" value="Genomic_DNA"/>
</dbReference>
<dbReference type="RefSeq" id="WP_094416977.1">
    <property type="nucleotide sequence ID" value="NZ_NOXV01000305.1"/>
</dbReference>
<feature type="transmembrane region" description="Helical" evidence="1">
    <location>
        <begin position="78"/>
        <end position="98"/>
    </location>
</feature>
<organism evidence="2 3">
    <name type="scientific">Flavobacterium cyanobacteriorum</name>
    <dbReference type="NCBI Taxonomy" id="2022802"/>
    <lineage>
        <taxon>Bacteria</taxon>
        <taxon>Pseudomonadati</taxon>
        <taxon>Bacteroidota</taxon>
        <taxon>Flavobacteriia</taxon>
        <taxon>Flavobacteriales</taxon>
        <taxon>Flavobacteriaceae</taxon>
        <taxon>Flavobacterium</taxon>
    </lineage>
</organism>
<feature type="transmembrane region" description="Helical" evidence="1">
    <location>
        <begin position="5"/>
        <end position="24"/>
    </location>
</feature>
<dbReference type="AlphaFoldDB" id="A0A255YTI4"/>
<keyword evidence="3" id="KW-1185">Reference proteome</keyword>
<sequence length="246" mass="28819">MKRTLLKIITIVFIVLFAFIYIWLESFYYTDLTCGCSSACSSFYISKTDKIIGYIIIFLSVIVITVSLWKFRKISRWWSILGLLLLGTAIYGNSLMFFNPNICGSSLNESYLYFFSNKIGDWAKTDSEHINMDSLKLRKLDGKFLGYYYLNNDLIIYRIGKKPITLHTNFLFWNICKQEITKHISYGLDSYHLPDNSEEMTILLGGQDMPIQAFMQEVNYNNFSKGLKYQKLLKFDDGTTRLYIYR</sequence>
<dbReference type="Proteomes" id="UP000216605">
    <property type="component" value="Unassembled WGS sequence"/>
</dbReference>
<accession>A0A255YTI4</accession>
<evidence type="ECO:0000256" key="1">
    <source>
        <dbReference type="SAM" id="Phobius"/>
    </source>
</evidence>
<keyword evidence="1" id="KW-1133">Transmembrane helix</keyword>
<keyword evidence="1" id="KW-0812">Transmembrane</keyword>
<evidence type="ECO:0000313" key="2">
    <source>
        <dbReference type="EMBL" id="OYQ31935.1"/>
    </source>
</evidence>
<keyword evidence="1" id="KW-0472">Membrane</keyword>